<reference evidence="4 5" key="1">
    <citation type="submission" date="2016-01" db="EMBL/GenBank/DDBJ databases">
        <title>Whole genome sequence and analysis of Micromonospora rosaria DSM 803, which can produce antibacterial substance rosamicin.</title>
        <authorList>
            <person name="Yang H."/>
            <person name="He X."/>
            <person name="Zhu D."/>
        </authorList>
    </citation>
    <scope>NUCLEOTIDE SEQUENCE [LARGE SCALE GENOMIC DNA]</scope>
    <source>
        <strain evidence="4 5">DSM 803</strain>
    </source>
</reference>
<organism evidence="4 5">
    <name type="scientific">Micromonospora rosaria</name>
    <dbReference type="NCBI Taxonomy" id="47874"/>
    <lineage>
        <taxon>Bacteria</taxon>
        <taxon>Bacillati</taxon>
        <taxon>Actinomycetota</taxon>
        <taxon>Actinomycetes</taxon>
        <taxon>Micromonosporales</taxon>
        <taxon>Micromonosporaceae</taxon>
        <taxon>Micromonospora</taxon>
    </lineage>
</organism>
<evidence type="ECO:0000256" key="2">
    <source>
        <dbReference type="ARBA" id="ARBA00037999"/>
    </source>
</evidence>
<dbReference type="Proteomes" id="UP000070620">
    <property type="component" value="Unassembled WGS sequence"/>
</dbReference>
<accession>A0A136PQA4</accession>
<dbReference type="PANTHER" id="PTHR30244">
    <property type="entry name" value="TRANSAMINASE"/>
    <property type="match status" value="1"/>
</dbReference>
<dbReference type="Gene3D" id="3.90.1150.10">
    <property type="entry name" value="Aspartate Aminotransferase, domain 1"/>
    <property type="match status" value="1"/>
</dbReference>
<dbReference type="InterPro" id="IPR000653">
    <property type="entry name" value="DegT/StrS_aminotransferase"/>
</dbReference>
<gene>
    <name evidence="4" type="ORF">AWW66_18360</name>
</gene>
<dbReference type="InterPro" id="IPR015424">
    <property type="entry name" value="PyrdxlP-dep_Trfase"/>
</dbReference>
<dbReference type="Pfam" id="PF01041">
    <property type="entry name" value="DegT_DnrJ_EryC1"/>
    <property type="match status" value="1"/>
</dbReference>
<dbReference type="InterPro" id="IPR015421">
    <property type="entry name" value="PyrdxlP-dep_Trfase_major"/>
</dbReference>
<comment type="caution">
    <text evidence="4">The sequence shown here is derived from an EMBL/GenBank/DDBJ whole genome shotgun (WGS) entry which is preliminary data.</text>
</comment>
<dbReference type="CDD" id="cd00616">
    <property type="entry name" value="AHBA_syn"/>
    <property type="match status" value="1"/>
</dbReference>
<proteinExistence type="inferred from homology"/>
<dbReference type="PANTHER" id="PTHR30244:SF36">
    <property type="entry name" value="3-OXO-GLUCOSE-6-PHOSPHATE:GLUTAMATE AMINOTRANSFERASE"/>
    <property type="match status" value="1"/>
</dbReference>
<protein>
    <submittedName>
        <fullName evidence="4">Erythromycin biosynthesis sensory transduction protein eryC1</fullName>
    </submittedName>
</protein>
<evidence type="ECO:0000313" key="4">
    <source>
        <dbReference type="EMBL" id="KXK60554.1"/>
    </source>
</evidence>
<dbReference type="PIRSF" id="PIRSF000390">
    <property type="entry name" value="PLP_StrS"/>
    <property type="match status" value="1"/>
</dbReference>
<name>A0A136PQA4_9ACTN</name>
<evidence type="ECO:0000256" key="1">
    <source>
        <dbReference type="ARBA" id="ARBA00022898"/>
    </source>
</evidence>
<dbReference type="EMBL" id="LRQV01000067">
    <property type="protein sequence ID" value="KXK60554.1"/>
    <property type="molecule type" value="Genomic_DNA"/>
</dbReference>
<sequence>MDVPFLDLGAANDEVRADLDAAYARVSASGRYLLGPELAAFETEFAAYCTARHCVGVGSGLDALVLALRALGVGPGDDVVVPAHTFIATWLAVSATGARPVPVEPGESGFGICPQRLADALTPQVKAVLVVHLYGHPVDLDAVRAVADRYGIPVVEDAAQAHAATYRGRPIGAGGVVAFSFYPAKNLGALGDGGAVVTDDAQLAERVRLLRNYGSARKYEHQVQGGNSRLDEFQAAVLRAKLPYLDEWTARRDRVARRYTEALSGLPDLVLPTVAPWATSAWHLYVVRTRHRELLRDRLAEAGVETLVHYPTPVHRSGAYRDTEAVRRAGPLPLSERLAEEVLSLPIGPHLPDESVERVVSAVRAVLTDLDAEVGVASSPR</sequence>
<dbReference type="GO" id="GO:0008483">
    <property type="term" value="F:transaminase activity"/>
    <property type="evidence" value="ECO:0007669"/>
    <property type="project" value="TreeGrafter"/>
</dbReference>
<keyword evidence="5" id="KW-1185">Reference proteome</keyword>
<dbReference type="GO" id="GO:0000271">
    <property type="term" value="P:polysaccharide biosynthetic process"/>
    <property type="evidence" value="ECO:0007669"/>
    <property type="project" value="TreeGrafter"/>
</dbReference>
<dbReference type="GO" id="GO:0030170">
    <property type="term" value="F:pyridoxal phosphate binding"/>
    <property type="evidence" value="ECO:0007669"/>
    <property type="project" value="TreeGrafter"/>
</dbReference>
<evidence type="ECO:0000256" key="3">
    <source>
        <dbReference type="RuleBase" id="RU004508"/>
    </source>
</evidence>
<keyword evidence="1 3" id="KW-0663">Pyridoxal phosphate</keyword>
<dbReference type="AlphaFoldDB" id="A0A136PQA4"/>
<comment type="similarity">
    <text evidence="2 3">Belongs to the DegT/DnrJ/EryC1 family.</text>
</comment>
<dbReference type="SUPFAM" id="SSF53383">
    <property type="entry name" value="PLP-dependent transferases"/>
    <property type="match status" value="1"/>
</dbReference>
<dbReference type="InterPro" id="IPR015422">
    <property type="entry name" value="PyrdxlP-dep_Trfase_small"/>
</dbReference>
<evidence type="ECO:0000313" key="5">
    <source>
        <dbReference type="Proteomes" id="UP000070620"/>
    </source>
</evidence>
<dbReference type="Gene3D" id="3.40.640.10">
    <property type="entry name" value="Type I PLP-dependent aspartate aminotransferase-like (Major domain)"/>
    <property type="match status" value="1"/>
</dbReference>